<evidence type="ECO:0000256" key="10">
    <source>
        <dbReference type="SAM" id="Coils"/>
    </source>
</evidence>
<feature type="domain" description="AprE-like long alpha-helical hairpin" evidence="12">
    <location>
        <begin position="164"/>
        <end position="353"/>
    </location>
</feature>
<dbReference type="Gene3D" id="1.10.287.470">
    <property type="entry name" value="Helix hairpin bin"/>
    <property type="match status" value="1"/>
</dbReference>
<keyword evidence="8 9" id="KW-0472">Membrane</keyword>
<dbReference type="Gene3D" id="2.40.50.100">
    <property type="match status" value="1"/>
</dbReference>
<sequence>MSNMTMSSHVAAGGESQSVGAKPEPNGIRTDLLLGLAAHCRSAVERCRQAYVRYRSTATVSSYAAVGSESQPIPTNPTEEPDGIRANLLLGLATTFLLIVGGGLWLGLTKIAGAVIAPATVVVESNIKKVQHQTGGTVGGIFAQDGDHVRAGDVLVRLDDTLTRANLQIVSEELNRATIRLARLEAERQGLPEMQLPPGVRAQMGDPQLAALVRGERAVFETRAAALAGQKAQLQSRSKQLERQIDGLKAQQAAMDESLDLLTRNLADVESLYSKKLISKERLSNVSLEKSRTRGESGRLVAAIAEVQARISETDLQVLQLDEQMRSEVTSELRETEAKQTELNERKVVAEDELARTDIRAPQSGTVQESSIHTVGGVIAPGEVLMMIVPDADNLVVDALVSPERIDDVRPGQRVSIRFPAFDVGTTPVCQGSVKRISADLIKDQQRQLSYFSTRINVENAATCLTGAKILKPGMPAEVHISTDERNVWSYLLKPFTDQVSRAFKQ</sequence>
<evidence type="ECO:0000256" key="7">
    <source>
        <dbReference type="ARBA" id="ARBA00022989"/>
    </source>
</evidence>
<keyword evidence="7 9" id="KW-1133">Transmembrane helix</keyword>
<evidence type="ECO:0000256" key="2">
    <source>
        <dbReference type="ARBA" id="ARBA00009477"/>
    </source>
</evidence>
<protein>
    <recommendedName>
        <fullName evidence="9">Membrane fusion protein (MFP) family protein</fullName>
    </recommendedName>
</protein>
<evidence type="ECO:0000256" key="11">
    <source>
        <dbReference type="SAM" id="MobiDB-lite"/>
    </source>
</evidence>
<feature type="transmembrane region" description="Helical" evidence="9">
    <location>
        <begin position="88"/>
        <end position="108"/>
    </location>
</feature>
<comment type="caution">
    <text evidence="14">The sequence shown here is derived from an EMBL/GenBank/DDBJ whole genome shotgun (WGS) entry which is preliminary data.</text>
</comment>
<proteinExistence type="inferred from homology"/>
<dbReference type="Proteomes" id="UP001549204">
    <property type="component" value="Unassembled WGS sequence"/>
</dbReference>
<feature type="region of interest" description="Disordered" evidence="11">
    <location>
        <begin position="1"/>
        <end position="24"/>
    </location>
</feature>
<keyword evidence="4 9" id="KW-1003">Cell membrane</keyword>
<evidence type="ECO:0000259" key="13">
    <source>
        <dbReference type="Pfam" id="PF26002"/>
    </source>
</evidence>
<dbReference type="InterPro" id="IPR010129">
    <property type="entry name" value="T1SS_HlyD"/>
</dbReference>
<comment type="subcellular location">
    <subcellularLocation>
        <location evidence="1 9">Cell inner membrane</location>
        <topology evidence="1 9">Single-pass membrane protein</topology>
    </subcellularLocation>
</comment>
<evidence type="ECO:0000256" key="3">
    <source>
        <dbReference type="ARBA" id="ARBA00022448"/>
    </source>
</evidence>
<dbReference type="Pfam" id="PF25994">
    <property type="entry name" value="HH_AprE"/>
    <property type="match status" value="1"/>
</dbReference>
<dbReference type="EMBL" id="JBEPMC010000006">
    <property type="protein sequence ID" value="MET3580514.1"/>
    <property type="molecule type" value="Genomic_DNA"/>
</dbReference>
<dbReference type="InterPro" id="IPR058982">
    <property type="entry name" value="Beta-barrel_AprE"/>
</dbReference>
<reference evidence="14 15" key="1">
    <citation type="submission" date="2024-06" db="EMBL/GenBank/DDBJ databases">
        <title>Genomic Encyclopedia of Type Strains, Phase IV (KMG-IV): sequencing the most valuable type-strain genomes for metagenomic binning, comparative biology and taxonomic classification.</title>
        <authorList>
            <person name="Goeker M."/>
        </authorList>
    </citation>
    <scope>NUCLEOTIDE SEQUENCE [LARGE SCALE GENOMIC DNA]</scope>
    <source>
        <strain evidence="14 15">DSM 100022</strain>
    </source>
</reference>
<dbReference type="PRINTS" id="PR01490">
    <property type="entry name" value="RTXTOXIND"/>
</dbReference>
<dbReference type="Pfam" id="PF26002">
    <property type="entry name" value="Beta-barrel_AprE"/>
    <property type="match status" value="1"/>
</dbReference>
<evidence type="ECO:0000256" key="9">
    <source>
        <dbReference type="RuleBase" id="RU365093"/>
    </source>
</evidence>
<feature type="coiled-coil region" evidence="10">
    <location>
        <begin position="304"/>
        <end position="353"/>
    </location>
</feature>
<dbReference type="NCBIfam" id="TIGR01843">
    <property type="entry name" value="type_I_hlyD"/>
    <property type="match status" value="1"/>
</dbReference>
<evidence type="ECO:0000256" key="6">
    <source>
        <dbReference type="ARBA" id="ARBA00022692"/>
    </source>
</evidence>
<feature type="coiled-coil region" evidence="10">
    <location>
        <begin position="224"/>
        <end position="258"/>
    </location>
</feature>
<dbReference type="InterPro" id="IPR050739">
    <property type="entry name" value="MFP"/>
</dbReference>
<evidence type="ECO:0000259" key="12">
    <source>
        <dbReference type="Pfam" id="PF25994"/>
    </source>
</evidence>
<organism evidence="14 15">
    <name type="scientific">Mesorhizobium robiniae</name>
    <dbReference type="NCBI Taxonomy" id="559315"/>
    <lineage>
        <taxon>Bacteria</taxon>
        <taxon>Pseudomonadati</taxon>
        <taxon>Pseudomonadota</taxon>
        <taxon>Alphaproteobacteria</taxon>
        <taxon>Hyphomicrobiales</taxon>
        <taxon>Phyllobacteriaceae</taxon>
        <taxon>Mesorhizobium</taxon>
    </lineage>
</organism>
<evidence type="ECO:0000256" key="1">
    <source>
        <dbReference type="ARBA" id="ARBA00004377"/>
    </source>
</evidence>
<evidence type="ECO:0000256" key="5">
    <source>
        <dbReference type="ARBA" id="ARBA00022519"/>
    </source>
</evidence>
<keyword evidence="15" id="KW-1185">Reference proteome</keyword>
<feature type="domain" description="AprE-like beta-barrel" evidence="13">
    <location>
        <begin position="395"/>
        <end position="483"/>
    </location>
</feature>
<evidence type="ECO:0000256" key="4">
    <source>
        <dbReference type="ARBA" id="ARBA00022475"/>
    </source>
</evidence>
<name>A0ABV2GQE8_9HYPH</name>
<keyword evidence="3 9" id="KW-0813">Transport</keyword>
<dbReference type="PANTHER" id="PTHR30386:SF17">
    <property type="entry name" value="ALKALINE PROTEASE SECRETION PROTEIN APRE"/>
    <property type="match status" value="1"/>
</dbReference>
<comment type="similarity">
    <text evidence="2 9">Belongs to the membrane fusion protein (MFP) (TC 8.A.1) family.</text>
</comment>
<evidence type="ECO:0000256" key="8">
    <source>
        <dbReference type="ARBA" id="ARBA00023136"/>
    </source>
</evidence>
<evidence type="ECO:0000313" key="15">
    <source>
        <dbReference type="Proteomes" id="UP001549204"/>
    </source>
</evidence>
<keyword evidence="6 9" id="KW-0812">Transmembrane</keyword>
<accession>A0ABV2GQE8</accession>
<keyword evidence="10" id="KW-0175">Coiled coil</keyword>
<keyword evidence="5 9" id="KW-0997">Cell inner membrane</keyword>
<dbReference type="Gene3D" id="2.40.30.170">
    <property type="match status" value="1"/>
</dbReference>
<evidence type="ECO:0000313" key="14">
    <source>
        <dbReference type="EMBL" id="MET3580514.1"/>
    </source>
</evidence>
<dbReference type="PANTHER" id="PTHR30386">
    <property type="entry name" value="MEMBRANE FUSION SUBUNIT OF EMRAB-TOLC MULTIDRUG EFFLUX PUMP"/>
    <property type="match status" value="1"/>
</dbReference>
<dbReference type="InterPro" id="IPR058781">
    <property type="entry name" value="HH_AprE-like"/>
</dbReference>
<gene>
    <name evidence="14" type="ORF">ABID19_003553</name>
</gene>